<gene>
    <name evidence="2" type="ORF">EOD43_02630</name>
</gene>
<reference evidence="2 3" key="1">
    <citation type="submission" date="2019-01" db="EMBL/GenBank/DDBJ databases">
        <authorList>
            <person name="Chen W.-M."/>
        </authorList>
    </citation>
    <scope>NUCLEOTIDE SEQUENCE [LARGE SCALE GENOMIC DNA]</scope>
    <source>
        <strain evidence="2 3">CCP-7</strain>
    </source>
</reference>
<evidence type="ECO:0000313" key="2">
    <source>
        <dbReference type="EMBL" id="RVT92830.1"/>
    </source>
</evidence>
<protein>
    <submittedName>
        <fullName evidence="2">Uncharacterized protein</fullName>
    </submittedName>
</protein>
<evidence type="ECO:0000256" key="1">
    <source>
        <dbReference type="SAM" id="MobiDB-lite"/>
    </source>
</evidence>
<dbReference type="EMBL" id="SACN01000001">
    <property type="protein sequence ID" value="RVT92830.1"/>
    <property type="molecule type" value="Genomic_DNA"/>
</dbReference>
<proteinExistence type="predicted"/>
<comment type="caution">
    <text evidence="2">The sequence shown here is derived from an EMBL/GenBank/DDBJ whole genome shotgun (WGS) entry which is preliminary data.</text>
</comment>
<accession>A0A437M530</accession>
<feature type="region of interest" description="Disordered" evidence="1">
    <location>
        <begin position="34"/>
        <end position="62"/>
    </location>
</feature>
<dbReference type="RefSeq" id="WP_127740829.1">
    <property type="nucleotide sequence ID" value="NZ_SACN01000001.1"/>
</dbReference>
<dbReference type="AlphaFoldDB" id="A0A437M530"/>
<dbReference type="Proteomes" id="UP000282971">
    <property type="component" value="Unassembled WGS sequence"/>
</dbReference>
<feature type="compositionally biased region" description="Low complexity" evidence="1">
    <location>
        <begin position="34"/>
        <end position="50"/>
    </location>
</feature>
<organism evidence="2 3">
    <name type="scientific">Sphingomonas crocodyli</name>
    <dbReference type="NCBI Taxonomy" id="1979270"/>
    <lineage>
        <taxon>Bacteria</taxon>
        <taxon>Pseudomonadati</taxon>
        <taxon>Pseudomonadota</taxon>
        <taxon>Alphaproteobacteria</taxon>
        <taxon>Sphingomonadales</taxon>
        <taxon>Sphingomonadaceae</taxon>
        <taxon>Sphingomonas</taxon>
    </lineage>
</organism>
<name>A0A437M530_9SPHN</name>
<keyword evidence="3" id="KW-1185">Reference proteome</keyword>
<evidence type="ECO:0000313" key="3">
    <source>
        <dbReference type="Proteomes" id="UP000282971"/>
    </source>
</evidence>
<sequence length="82" mass="8745">MARHLRALPPVDLPDRLAADLELELANNKALATASSAAEAAASERAGDLAQNTKQQGELTHASKACATEHDCRIRRGCVILR</sequence>